<dbReference type="InterPro" id="IPR006016">
    <property type="entry name" value="UspA"/>
</dbReference>
<organism evidence="5 6">
    <name type="scientific">Labedaea rhizosphaerae</name>
    <dbReference type="NCBI Taxonomy" id="598644"/>
    <lineage>
        <taxon>Bacteria</taxon>
        <taxon>Bacillati</taxon>
        <taxon>Actinomycetota</taxon>
        <taxon>Actinomycetes</taxon>
        <taxon>Pseudonocardiales</taxon>
        <taxon>Pseudonocardiaceae</taxon>
        <taxon>Labedaea</taxon>
    </lineage>
</organism>
<dbReference type="PANTHER" id="PTHR46268">
    <property type="entry name" value="STRESS RESPONSE PROTEIN NHAX"/>
    <property type="match status" value="1"/>
</dbReference>
<accession>A0A4R6SFJ9</accession>
<dbReference type="AlphaFoldDB" id="A0A4R6SFJ9"/>
<dbReference type="GO" id="GO:0005524">
    <property type="term" value="F:ATP binding"/>
    <property type="evidence" value="ECO:0007669"/>
    <property type="project" value="UniProtKB-KW"/>
</dbReference>
<keyword evidence="6" id="KW-1185">Reference proteome</keyword>
<evidence type="ECO:0000256" key="3">
    <source>
        <dbReference type="ARBA" id="ARBA00022840"/>
    </source>
</evidence>
<dbReference type="Proteomes" id="UP000295444">
    <property type="component" value="Unassembled WGS sequence"/>
</dbReference>
<gene>
    <name evidence="5" type="ORF">EV186_102256</name>
</gene>
<protein>
    <submittedName>
        <fullName evidence="5">Nucleotide-binding universal stress UspA family protein</fullName>
    </submittedName>
</protein>
<dbReference type="SUPFAM" id="SSF52402">
    <property type="entry name" value="Adenine nucleotide alpha hydrolases-like"/>
    <property type="match status" value="2"/>
</dbReference>
<keyword evidence="2" id="KW-0547">Nucleotide-binding</keyword>
<dbReference type="PANTHER" id="PTHR46268:SF27">
    <property type="entry name" value="UNIVERSAL STRESS PROTEIN RV2623"/>
    <property type="match status" value="1"/>
</dbReference>
<name>A0A4R6SFJ9_LABRH</name>
<keyword evidence="3" id="KW-0067">ATP-binding</keyword>
<comment type="similarity">
    <text evidence="1">Belongs to the universal stress protein A family.</text>
</comment>
<dbReference type="EMBL" id="SNXZ01000002">
    <property type="protein sequence ID" value="TDQ00395.1"/>
    <property type="molecule type" value="Genomic_DNA"/>
</dbReference>
<evidence type="ECO:0000313" key="6">
    <source>
        <dbReference type="Proteomes" id="UP000295444"/>
    </source>
</evidence>
<dbReference type="InterPro" id="IPR014729">
    <property type="entry name" value="Rossmann-like_a/b/a_fold"/>
</dbReference>
<dbReference type="Gene3D" id="3.40.50.620">
    <property type="entry name" value="HUPs"/>
    <property type="match status" value="2"/>
</dbReference>
<evidence type="ECO:0000313" key="5">
    <source>
        <dbReference type="EMBL" id="TDQ00395.1"/>
    </source>
</evidence>
<dbReference type="RefSeq" id="WP_133849120.1">
    <property type="nucleotide sequence ID" value="NZ_SNXZ01000002.1"/>
</dbReference>
<evidence type="ECO:0000256" key="2">
    <source>
        <dbReference type="ARBA" id="ARBA00022741"/>
    </source>
</evidence>
<evidence type="ECO:0000259" key="4">
    <source>
        <dbReference type="Pfam" id="PF00582"/>
    </source>
</evidence>
<reference evidence="5 6" key="1">
    <citation type="submission" date="2019-03" db="EMBL/GenBank/DDBJ databases">
        <title>Genomic Encyclopedia of Type Strains, Phase IV (KMG-IV): sequencing the most valuable type-strain genomes for metagenomic binning, comparative biology and taxonomic classification.</title>
        <authorList>
            <person name="Goeker M."/>
        </authorList>
    </citation>
    <scope>NUCLEOTIDE SEQUENCE [LARGE SCALE GENOMIC DNA]</scope>
    <source>
        <strain evidence="5 6">DSM 45361</strain>
    </source>
</reference>
<dbReference type="OrthoDB" id="3404132at2"/>
<proteinExistence type="inferred from homology"/>
<feature type="domain" description="UspA" evidence="4">
    <location>
        <begin position="9"/>
        <end position="147"/>
    </location>
</feature>
<comment type="caution">
    <text evidence="5">The sequence shown here is derived from an EMBL/GenBank/DDBJ whole genome shotgun (WGS) entry which is preliminary data.</text>
</comment>
<dbReference type="PRINTS" id="PR01438">
    <property type="entry name" value="UNVRSLSTRESS"/>
</dbReference>
<evidence type="ECO:0000256" key="1">
    <source>
        <dbReference type="ARBA" id="ARBA00008791"/>
    </source>
</evidence>
<dbReference type="Pfam" id="PF00582">
    <property type="entry name" value="Usp"/>
    <property type="match status" value="2"/>
</dbReference>
<feature type="domain" description="UspA" evidence="4">
    <location>
        <begin position="156"/>
        <end position="293"/>
    </location>
</feature>
<dbReference type="InterPro" id="IPR006015">
    <property type="entry name" value="Universal_stress_UspA"/>
</dbReference>
<sequence length="298" mass="31416">MTTSASTHKPIVVGTDGSESATRAVRWAAREAVLRRRSLKVVNTYTWPISGYPEGLIVSSDVHDALRSDAEKTVRDAKKVAEEAAPRLDVSTVVTAGNAQQVLRELSEDAELVVLGSRGLGGFTGLLLGSTAVGLASHAACPITVVRRRREPAGGPVVVGVDGTPVSEAAIAFAFEEAALRQAPLMAVHAWQETAFDIAMSSAIAAEFWRSANENAQELISERLAGWREKYPDVVVTTEVRGTGPAEQLVRQSAQAQLVVVGSRGRGGFAGLTLGSTSQAVLRHADSPVTVVRADVVT</sequence>